<evidence type="ECO:0000313" key="8">
    <source>
        <dbReference type="Ensembl" id="ENSLLEP00000035508.1"/>
    </source>
</evidence>
<feature type="region of interest" description="Disordered" evidence="7">
    <location>
        <begin position="433"/>
        <end position="452"/>
    </location>
</feature>
<feature type="compositionally biased region" description="Polar residues" evidence="7">
    <location>
        <begin position="123"/>
        <end position="136"/>
    </location>
</feature>
<feature type="compositionally biased region" description="Polar residues" evidence="7">
    <location>
        <begin position="79"/>
        <end position="88"/>
    </location>
</feature>
<protein>
    <submittedName>
        <fullName evidence="8">GC-rich promoter binding protein 1 like 1</fullName>
    </submittedName>
</protein>
<dbReference type="InterPro" id="IPR028128">
    <property type="entry name" value="Vasculin_fam"/>
</dbReference>
<dbReference type="Proteomes" id="UP000694569">
    <property type="component" value="Unplaced"/>
</dbReference>
<evidence type="ECO:0000256" key="5">
    <source>
        <dbReference type="ARBA" id="ARBA00023163"/>
    </source>
</evidence>
<feature type="region of interest" description="Disordered" evidence="7">
    <location>
        <begin position="1"/>
        <end position="189"/>
    </location>
</feature>
<gene>
    <name evidence="8" type="primary">GPBP1L1</name>
</gene>
<organism evidence="8 9">
    <name type="scientific">Leptobrachium leishanense</name>
    <name type="common">Leishan spiny toad</name>
    <dbReference type="NCBI Taxonomy" id="445787"/>
    <lineage>
        <taxon>Eukaryota</taxon>
        <taxon>Metazoa</taxon>
        <taxon>Chordata</taxon>
        <taxon>Craniata</taxon>
        <taxon>Vertebrata</taxon>
        <taxon>Euteleostomi</taxon>
        <taxon>Amphibia</taxon>
        <taxon>Batrachia</taxon>
        <taxon>Anura</taxon>
        <taxon>Pelobatoidea</taxon>
        <taxon>Megophryidae</taxon>
        <taxon>Leptobrachium</taxon>
    </lineage>
</organism>
<keyword evidence="6" id="KW-0539">Nucleus</keyword>
<feature type="compositionally biased region" description="Gly residues" evidence="7">
    <location>
        <begin position="105"/>
        <end position="116"/>
    </location>
</feature>
<keyword evidence="9" id="KW-1185">Reference proteome</keyword>
<evidence type="ECO:0000256" key="4">
    <source>
        <dbReference type="ARBA" id="ARBA00023125"/>
    </source>
</evidence>
<dbReference type="AlphaFoldDB" id="A0A8C5WG05"/>
<reference evidence="8" key="2">
    <citation type="submission" date="2025-09" db="UniProtKB">
        <authorList>
            <consortium name="Ensembl"/>
        </authorList>
    </citation>
    <scope>IDENTIFICATION</scope>
</reference>
<feature type="compositionally biased region" description="Low complexity" evidence="7">
    <location>
        <begin position="14"/>
        <end position="24"/>
    </location>
</feature>
<feature type="compositionally biased region" description="Basic and acidic residues" evidence="7">
    <location>
        <begin position="323"/>
        <end position="345"/>
    </location>
</feature>
<keyword evidence="4" id="KW-0238">DNA-binding</keyword>
<dbReference type="Ensembl" id="ENSLLET00000036856.1">
    <property type="protein sequence ID" value="ENSLLEP00000035508.1"/>
    <property type="gene ID" value="ENSLLEG00000022406.1"/>
</dbReference>
<dbReference type="GeneTree" id="ENSGT00420000029753"/>
<comment type="similarity">
    <text evidence="2">Belongs to the vasculin family.</text>
</comment>
<dbReference type="OrthoDB" id="8741226at2759"/>
<name>A0A8C5WG05_9ANUR</name>
<dbReference type="GO" id="GO:0045893">
    <property type="term" value="P:positive regulation of DNA-templated transcription"/>
    <property type="evidence" value="ECO:0007669"/>
    <property type="project" value="InterPro"/>
</dbReference>
<feature type="compositionally biased region" description="Pro residues" evidence="7">
    <location>
        <begin position="440"/>
        <end position="452"/>
    </location>
</feature>
<dbReference type="PANTHER" id="PTHR14339:SF10">
    <property type="entry name" value="VASCULIN-LIKE PROTEIN 1"/>
    <property type="match status" value="1"/>
</dbReference>
<feature type="compositionally biased region" description="Basic and acidic residues" evidence="7">
    <location>
        <begin position="26"/>
        <end position="38"/>
    </location>
</feature>
<feature type="compositionally biased region" description="Polar residues" evidence="7">
    <location>
        <begin position="162"/>
        <end position="175"/>
    </location>
</feature>
<keyword evidence="3" id="KW-0805">Transcription regulation</keyword>
<dbReference type="GO" id="GO:0003723">
    <property type="term" value="F:RNA binding"/>
    <property type="evidence" value="ECO:0007669"/>
    <property type="project" value="InterPro"/>
</dbReference>
<proteinExistence type="inferred from homology"/>
<evidence type="ECO:0000256" key="1">
    <source>
        <dbReference type="ARBA" id="ARBA00004123"/>
    </source>
</evidence>
<evidence type="ECO:0000313" key="9">
    <source>
        <dbReference type="Proteomes" id="UP000694569"/>
    </source>
</evidence>
<dbReference type="GO" id="GO:0005634">
    <property type="term" value="C:nucleus"/>
    <property type="evidence" value="ECO:0007669"/>
    <property type="project" value="UniProtKB-SubCell"/>
</dbReference>
<feature type="region of interest" description="Disordered" evidence="7">
    <location>
        <begin position="323"/>
        <end position="355"/>
    </location>
</feature>
<evidence type="ECO:0000256" key="3">
    <source>
        <dbReference type="ARBA" id="ARBA00023015"/>
    </source>
</evidence>
<dbReference type="GO" id="GO:0003677">
    <property type="term" value="F:DNA binding"/>
    <property type="evidence" value="ECO:0007669"/>
    <property type="project" value="UniProtKB-KW"/>
</dbReference>
<accession>A0A8C5WG05</accession>
<comment type="subcellular location">
    <subcellularLocation>
        <location evidence="1">Nucleus</location>
    </subcellularLocation>
</comment>
<reference evidence="8" key="1">
    <citation type="submission" date="2025-08" db="UniProtKB">
        <authorList>
            <consortium name="Ensembl"/>
        </authorList>
    </citation>
    <scope>IDENTIFICATION</scope>
</reference>
<evidence type="ECO:0000256" key="7">
    <source>
        <dbReference type="SAM" id="MobiDB-lite"/>
    </source>
</evidence>
<evidence type="ECO:0000256" key="6">
    <source>
        <dbReference type="ARBA" id="ARBA00023242"/>
    </source>
</evidence>
<feature type="compositionally biased region" description="Polar residues" evidence="7">
    <location>
        <begin position="50"/>
        <end position="68"/>
    </location>
</feature>
<feature type="region of interest" description="Disordered" evidence="7">
    <location>
        <begin position="243"/>
        <end position="268"/>
    </location>
</feature>
<feature type="compositionally biased region" description="Basic and acidic residues" evidence="7">
    <location>
        <begin position="138"/>
        <end position="155"/>
    </location>
</feature>
<dbReference type="PANTHER" id="PTHR14339">
    <property type="entry name" value="VASCULIN"/>
    <property type="match status" value="1"/>
</dbReference>
<keyword evidence="5" id="KW-0804">Transcription</keyword>
<dbReference type="GO" id="GO:0006351">
    <property type="term" value="P:DNA-templated transcription"/>
    <property type="evidence" value="ECO:0007669"/>
    <property type="project" value="InterPro"/>
</dbReference>
<evidence type="ECO:0000256" key="2">
    <source>
        <dbReference type="ARBA" id="ARBA00010099"/>
    </source>
</evidence>
<sequence>MAQHDFVPAWLNFSTPQSTKSSSSIVEKHGEHLPRGEGRLGVSRRRHNSSDGFFNNGPLRTSADSWHQPSLLRHDSVDSGVSKSSNGAHSGWHGASRGQESAAQRGGGSGINGAGNGSHRNRNGSVLSRKNASVQDKQPAETREEKNAERKRLQFEEEDFPSLNSESSKQVQNKQAAAPSGVWENPPSAKQPLKVLVIKKISKDDPSAFSAAFASPVPHLSNGGSKTNASGPIMYKSLLSKPAVSSAKPGPWKSNSRDSKSGSFSNRDSAFTSPVLATKPAIQAPLFISPKEGTASVTPPLELSISRLTRMIRRVPDKKSEFLKALKDEQDADPTEDRDGDKLEEAQSPSDLNDVEGEHAEDTFHHNGFTTSQEERTERFTYSLEAEHSGYGMGRVRMASCSSRVGALFSLLGAALSPLTPANALPPTRAAQTLQTTNPDRPPSGREPPLPPFNPTCYPHTGCSRPSSWRKRFTENTLLLVSVQYFVTSGKSFQNCLFFFPRFCVSKTQTGFVRVVETGAAPFHFFLFFCIFGSKIIAIRSF</sequence>